<dbReference type="Gene3D" id="2.40.170.20">
    <property type="entry name" value="TonB-dependent receptor, beta-barrel domain"/>
    <property type="match status" value="1"/>
</dbReference>
<dbReference type="SUPFAM" id="SSF56935">
    <property type="entry name" value="Porins"/>
    <property type="match status" value="1"/>
</dbReference>
<evidence type="ECO:0000256" key="9">
    <source>
        <dbReference type="ARBA" id="ARBA00023136"/>
    </source>
</evidence>
<evidence type="ECO:0000256" key="4">
    <source>
        <dbReference type="ARBA" id="ARBA00022452"/>
    </source>
</evidence>
<feature type="chain" id="PRO_5006629802" evidence="14">
    <location>
        <begin position="35"/>
        <end position="781"/>
    </location>
</feature>
<protein>
    <submittedName>
        <fullName evidence="17">Putative ferrisiderophore receptor protein</fullName>
    </submittedName>
    <submittedName>
        <fullName evidence="18">TonB-dependent receptor</fullName>
    </submittedName>
</protein>
<dbReference type="InterPro" id="IPR000531">
    <property type="entry name" value="Beta-barrel_TonB"/>
</dbReference>
<evidence type="ECO:0000256" key="11">
    <source>
        <dbReference type="ARBA" id="ARBA00023237"/>
    </source>
</evidence>
<dbReference type="GO" id="GO:0015344">
    <property type="term" value="F:siderophore uptake transmembrane transporter activity"/>
    <property type="evidence" value="ECO:0007669"/>
    <property type="project" value="TreeGrafter"/>
</dbReference>
<dbReference type="CDD" id="cd01347">
    <property type="entry name" value="ligand_gated_channel"/>
    <property type="match status" value="1"/>
</dbReference>
<geneLocation type="plasmid" evidence="18">
    <name>p1</name>
</geneLocation>
<keyword evidence="11 12" id="KW-0998">Cell outer membrane</keyword>
<keyword evidence="5 12" id="KW-0812">Transmembrane</keyword>
<feature type="signal peptide" evidence="14">
    <location>
        <begin position="1"/>
        <end position="34"/>
    </location>
</feature>
<dbReference type="Pfam" id="PF07715">
    <property type="entry name" value="Plug"/>
    <property type="match status" value="1"/>
</dbReference>
<accession>A0A0S4X4C5</accession>
<evidence type="ECO:0000256" key="6">
    <source>
        <dbReference type="ARBA" id="ARBA00022729"/>
    </source>
</evidence>
<reference evidence="17" key="1">
    <citation type="submission" date="2015-10" db="EMBL/GenBank/DDBJ databases">
        <authorList>
            <person name="Gilbert D.G."/>
        </authorList>
    </citation>
    <scope>NUCLEOTIDE SEQUENCE</scope>
    <source>
        <strain evidence="17">Phyl III-seqv23</strain>
    </source>
</reference>
<dbReference type="EMBL" id="LN899820">
    <property type="protein sequence ID" value="CUV58558.1"/>
    <property type="molecule type" value="Genomic_DNA"/>
</dbReference>
<organism evidence="17">
    <name type="scientific">Ralstonia solanacearum</name>
    <name type="common">Pseudomonas solanacearum</name>
    <dbReference type="NCBI Taxonomy" id="305"/>
    <lineage>
        <taxon>Bacteria</taxon>
        <taxon>Pseudomonadati</taxon>
        <taxon>Pseudomonadota</taxon>
        <taxon>Betaproteobacteria</taxon>
        <taxon>Burkholderiales</taxon>
        <taxon>Burkholderiaceae</taxon>
        <taxon>Ralstonia</taxon>
        <taxon>Ralstonia solanacearum species complex</taxon>
    </lineage>
</organism>
<evidence type="ECO:0000256" key="14">
    <source>
        <dbReference type="SAM" id="SignalP"/>
    </source>
</evidence>
<keyword evidence="4 12" id="KW-1134">Transmembrane beta strand</keyword>
<keyword evidence="9 12" id="KW-0472">Membrane</keyword>
<comment type="similarity">
    <text evidence="2 12 13">Belongs to the TonB-dependent receptor family.</text>
</comment>
<reference evidence="18" key="2">
    <citation type="submission" date="2021-10" db="EMBL/GenBank/DDBJ databases">
        <title>Complete genome sequences of five Ralstonia solancearum strains isolated from sunflower.</title>
        <authorList>
            <person name="She X."/>
            <person name="He Z."/>
        </authorList>
    </citation>
    <scope>NUCLEOTIDE SEQUENCE</scope>
    <source>
        <strain evidence="18">RS638</strain>
        <plasmid evidence="18">p1</plasmid>
    </source>
</reference>
<evidence type="ECO:0000256" key="12">
    <source>
        <dbReference type="PROSITE-ProRule" id="PRU01360"/>
    </source>
</evidence>
<evidence type="ECO:0000256" key="5">
    <source>
        <dbReference type="ARBA" id="ARBA00022692"/>
    </source>
</evidence>
<dbReference type="InterPro" id="IPR036942">
    <property type="entry name" value="Beta-barrel_TonB_sf"/>
</dbReference>
<dbReference type="PANTHER" id="PTHR30069:SF53">
    <property type="entry name" value="COLICIN I RECEPTOR-RELATED"/>
    <property type="match status" value="1"/>
</dbReference>
<keyword evidence="8 13" id="KW-0798">TonB box</keyword>
<gene>
    <name evidence="18" type="ORF">LH706_24095</name>
    <name evidence="17" type="ORF">RUN215_v1_2510003</name>
</gene>
<evidence type="ECO:0000256" key="13">
    <source>
        <dbReference type="RuleBase" id="RU003357"/>
    </source>
</evidence>
<dbReference type="Pfam" id="PF00593">
    <property type="entry name" value="TonB_dep_Rec_b-barrel"/>
    <property type="match status" value="1"/>
</dbReference>
<evidence type="ECO:0000256" key="10">
    <source>
        <dbReference type="ARBA" id="ARBA00023170"/>
    </source>
</evidence>
<sequence>MSPLQRATAAMPLRTPVCRAVLALAAAAPLSAFAAVDADADAVGAAPAFVAQELAPTVAHAGTASAPFARNTPAVVQTVTADQLADRNLVTAEDALKYQPNVMVRRRFIGDRNAIFAGRDFNEIQSARGLLYADGILLSNLLGSSYGYPPRWSMVGPDDLARVDILYGPFSALLPGNSMGTTIALTLRKPEAFEAGAQTQVMRQHYSDAYGFSRNVTGNHESASLGDRIGRLWYALSVDRLENDSQPMQYATPNSVFTGGQASVPVTGAVRDLGPGGQPRVILGAQMLERTQQLQETLRLGYAFSERLEATLTLGHWENHFADRAESFLRDATPAAAGNVVTGGNVLIGGMPYTIAQNAFAPQNGDQENWLYGLGVKGRVGDWKLDANASAYDVTRDILRASNTASAGGPGTVFYGDGTGWSNFDLKAVSPTVSGHTVTTGYHYDQYHLRNQTFNASHWPTETLSTLKSSYQGDTRTQALFAQDAWAFAPRWLATLGLRYETWRADNGRLGNAGTTLGYAGRTEDAFSPKAALQWQATQDMLLRLSYGRAVRFPTVAELFQGSISGNTIVNNDPNLKPERANDLDFTVEQAVPSGMLRASLFQSDVRDSLYTQTNITVTPNVTSVQNVDRVRTRGIELAYSGQDVARDLGVRGVDIEANAAFTQARTLADAANPAYVGKVWPRMPRVRANLFASWHASAGWTLGAGLRYSGRQYGTLDNTDVLPDVYGGTSRFFTVDIKAGYRVDKHVTLALGVDNLTDRRYFVYHPYPSRTFYGQLKWRL</sequence>
<keyword evidence="18" id="KW-0614">Plasmid</keyword>
<comment type="subcellular location">
    <subcellularLocation>
        <location evidence="1 12">Cell outer membrane</location>
        <topology evidence="1 12">Multi-pass membrane protein</topology>
    </subcellularLocation>
</comment>
<keyword evidence="7" id="KW-0406">Ion transport</keyword>
<dbReference type="GO" id="GO:0044718">
    <property type="term" value="P:siderophore transmembrane transport"/>
    <property type="evidence" value="ECO:0007669"/>
    <property type="project" value="TreeGrafter"/>
</dbReference>
<evidence type="ECO:0000259" key="15">
    <source>
        <dbReference type="Pfam" id="PF00593"/>
    </source>
</evidence>
<dbReference type="AlphaFoldDB" id="A0A0S4X4C5"/>
<evidence type="ECO:0000259" key="16">
    <source>
        <dbReference type="Pfam" id="PF07715"/>
    </source>
</evidence>
<dbReference type="PANTHER" id="PTHR30069">
    <property type="entry name" value="TONB-DEPENDENT OUTER MEMBRANE RECEPTOR"/>
    <property type="match status" value="1"/>
</dbReference>
<evidence type="ECO:0000256" key="1">
    <source>
        <dbReference type="ARBA" id="ARBA00004571"/>
    </source>
</evidence>
<proteinExistence type="inferred from homology"/>
<name>A0A0S4X4C5_RALSL</name>
<evidence type="ECO:0000256" key="8">
    <source>
        <dbReference type="ARBA" id="ARBA00023077"/>
    </source>
</evidence>
<evidence type="ECO:0000256" key="3">
    <source>
        <dbReference type="ARBA" id="ARBA00022448"/>
    </source>
</evidence>
<dbReference type="InterPro" id="IPR012910">
    <property type="entry name" value="Plug_dom"/>
</dbReference>
<evidence type="ECO:0000313" key="18">
    <source>
        <dbReference type="EMBL" id="UZF17055.1"/>
    </source>
</evidence>
<evidence type="ECO:0000256" key="2">
    <source>
        <dbReference type="ARBA" id="ARBA00009810"/>
    </source>
</evidence>
<feature type="domain" description="TonB-dependent receptor plug" evidence="16">
    <location>
        <begin position="70"/>
        <end position="180"/>
    </location>
</feature>
<feature type="domain" description="TonB-dependent receptor-like beta-barrel" evidence="15">
    <location>
        <begin position="332"/>
        <end position="757"/>
    </location>
</feature>
<dbReference type="InterPro" id="IPR037066">
    <property type="entry name" value="Plug_dom_sf"/>
</dbReference>
<dbReference type="GO" id="GO:0009279">
    <property type="term" value="C:cell outer membrane"/>
    <property type="evidence" value="ECO:0007669"/>
    <property type="project" value="UniProtKB-SubCell"/>
</dbReference>
<evidence type="ECO:0000256" key="7">
    <source>
        <dbReference type="ARBA" id="ARBA00023065"/>
    </source>
</evidence>
<keyword evidence="10 17" id="KW-0675">Receptor</keyword>
<dbReference type="Gene3D" id="2.170.130.10">
    <property type="entry name" value="TonB-dependent receptor, plug domain"/>
    <property type="match status" value="1"/>
</dbReference>
<evidence type="ECO:0000313" key="17">
    <source>
        <dbReference type="EMBL" id="CUV58558.1"/>
    </source>
</evidence>
<dbReference type="InterPro" id="IPR039426">
    <property type="entry name" value="TonB-dep_rcpt-like"/>
</dbReference>
<keyword evidence="3 12" id="KW-0813">Transport</keyword>
<keyword evidence="6 14" id="KW-0732">Signal</keyword>
<dbReference type="PROSITE" id="PS52016">
    <property type="entry name" value="TONB_DEPENDENT_REC_3"/>
    <property type="match status" value="1"/>
</dbReference>
<dbReference type="EMBL" id="CP085044">
    <property type="protein sequence ID" value="UZF17055.1"/>
    <property type="molecule type" value="Genomic_DNA"/>
</dbReference>